<evidence type="ECO:0000313" key="2">
    <source>
        <dbReference type="EMBL" id="MCX7569381.1"/>
    </source>
</evidence>
<protein>
    <recommendedName>
        <fullName evidence="4">Prolipoprotein diacylglyceryl transferase</fullName>
    </recommendedName>
</protein>
<name>A0ABT3WYU6_9BACL</name>
<keyword evidence="1" id="KW-0472">Membrane</keyword>
<organism evidence="2 3">
    <name type="scientific">Tumebacillus lacus</name>
    <dbReference type="NCBI Taxonomy" id="2995335"/>
    <lineage>
        <taxon>Bacteria</taxon>
        <taxon>Bacillati</taxon>
        <taxon>Bacillota</taxon>
        <taxon>Bacilli</taxon>
        <taxon>Bacillales</taxon>
        <taxon>Alicyclobacillaceae</taxon>
        <taxon>Tumebacillus</taxon>
    </lineage>
</organism>
<feature type="transmembrane region" description="Helical" evidence="1">
    <location>
        <begin position="116"/>
        <end position="138"/>
    </location>
</feature>
<dbReference type="Proteomes" id="UP001208017">
    <property type="component" value="Unassembled WGS sequence"/>
</dbReference>
<reference evidence="2 3" key="1">
    <citation type="submission" date="2022-11" db="EMBL/GenBank/DDBJ databases">
        <title>Study of microbial diversity in lake waters.</title>
        <authorList>
            <person name="Zhang J."/>
        </authorList>
    </citation>
    <scope>NUCLEOTIDE SEQUENCE [LARGE SCALE GENOMIC DNA]</scope>
    <source>
        <strain evidence="2 3">DT12</strain>
    </source>
</reference>
<evidence type="ECO:0008006" key="4">
    <source>
        <dbReference type="Google" id="ProtNLM"/>
    </source>
</evidence>
<evidence type="ECO:0000256" key="1">
    <source>
        <dbReference type="SAM" id="Phobius"/>
    </source>
</evidence>
<comment type="caution">
    <text evidence="2">The sequence shown here is derived from an EMBL/GenBank/DDBJ whole genome shotgun (WGS) entry which is preliminary data.</text>
</comment>
<feature type="transmembrane region" description="Helical" evidence="1">
    <location>
        <begin position="158"/>
        <end position="174"/>
    </location>
</feature>
<dbReference type="EMBL" id="JAPMLT010000002">
    <property type="protein sequence ID" value="MCX7569381.1"/>
    <property type="molecule type" value="Genomic_DNA"/>
</dbReference>
<sequence>MAILPDVIRLGPVVLPNAWIAWLISFLFVSVLLKRSLQRLGFDGDKQTGWLLEAVLFGYVLYRLVTIGADGAGAWTSFRTLLLSVGPGYALVLGTLGGIVYLIGRAGRDGVVTWRWLEAWVLPVTLTAVLHALLVAEIGRATNMPWGVSFDGASYHPVHLYRAVAWAFAAWWLYRLRTSPRQRVAAAVTLWAGAQLIASWFLVQQDLWFGIAPSQWLALIAISAGGYAWTVDEHTTPVEKM</sequence>
<feature type="transmembrane region" description="Helical" evidence="1">
    <location>
        <begin position="19"/>
        <end position="37"/>
    </location>
</feature>
<accession>A0ABT3WYU6</accession>
<feature type="transmembrane region" description="Helical" evidence="1">
    <location>
        <begin position="209"/>
        <end position="231"/>
    </location>
</feature>
<keyword evidence="1" id="KW-0812">Transmembrane</keyword>
<gene>
    <name evidence="2" type="ORF">OS242_05360</name>
</gene>
<feature type="transmembrane region" description="Helical" evidence="1">
    <location>
        <begin position="186"/>
        <end position="203"/>
    </location>
</feature>
<feature type="transmembrane region" description="Helical" evidence="1">
    <location>
        <begin position="81"/>
        <end position="104"/>
    </location>
</feature>
<feature type="transmembrane region" description="Helical" evidence="1">
    <location>
        <begin position="49"/>
        <end position="69"/>
    </location>
</feature>
<dbReference type="RefSeq" id="WP_267150626.1">
    <property type="nucleotide sequence ID" value="NZ_JAPMLT010000002.1"/>
</dbReference>
<evidence type="ECO:0000313" key="3">
    <source>
        <dbReference type="Proteomes" id="UP001208017"/>
    </source>
</evidence>
<keyword evidence="1" id="KW-1133">Transmembrane helix</keyword>
<proteinExistence type="predicted"/>
<keyword evidence="3" id="KW-1185">Reference proteome</keyword>